<dbReference type="SUPFAM" id="SSF48371">
    <property type="entry name" value="ARM repeat"/>
    <property type="match status" value="1"/>
</dbReference>
<dbReference type="PROSITE" id="PS51698">
    <property type="entry name" value="U_BOX"/>
    <property type="match status" value="1"/>
</dbReference>
<evidence type="ECO:0000256" key="3">
    <source>
        <dbReference type="ARBA" id="ARBA00004906"/>
    </source>
</evidence>
<dbReference type="PANTHER" id="PTHR23315:SF7">
    <property type="entry name" value="U-BOX DOMAIN-CONTAINING PROTEIN 4"/>
    <property type="match status" value="1"/>
</dbReference>
<evidence type="ECO:0000256" key="6">
    <source>
        <dbReference type="ARBA" id="ARBA00022737"/>
    </source>
</evidence>
<evidence type="ECO:0000256" key="9">
    <source>
        <dbReference type="SAM" id="MobiDB-lite"/>
    </source>
</evidence>
<feature type="domain" description="U-box" evidence="11">
    <location>
        <begin position="1023"/>
        <end position="1097"/>
    </location>
</feature>
<evidence type="ECO:0000256" key="10">
    <source>
        <dbReference type="SAM" id="Phobius"/>
    </source>
</evidence>
<dbReference type="Pfam" id="PF04564">
    <property type="entry name" value="U-box"/>
    <property type="match status" value="1"/>
</dbReference>
<feature type="compositionally biased region" description="Basic and acidic residues" evidence="9">
    <location>
        <begin position="616"/>
        <end position="633"/>
    </location>
</feature>
<dbReference type="InterPro" id="IPR016024">
    <property type="entry name" value="ARM-type_fold"/>
</dbReference>
<feature type="compositionally biased region" description="Polar residues" evidence="9">
    <location>
        <begin position="1177"/>
        <end position="1197"/>
    </location>
</feature>
<dbReference type="InterPro" id="IPR058678">
    <property type="entry name" value="ARM_PUB"/>
</dbReference>
<dbReference type="Gene3D" id="3.30.40.10">
    <property type="entry name" value="Zinc/RING finger domain, C3HC4 (zinc finger)"/>
    <property type="match status" value="1"/>
</dbReference>
<dbReference type="GO" id="GO:0061630">
    <property type="term" value="F:ubiquitin protein ligase activity"/>
    <property type="evidence" value="ECO:0007669"/>
    <property type="project" value="UniProtKB-EC"/>
</dbReference>
<dbReference type="SUPFAM" id="SSF57850">
    <property type="entry name" value="RING/U-box"/>
    <property type="match status" value="1"/>
</dbReference>
<evidence type="ECO:0000256" key="2">
    <source>
        <dbReference type="ARBA" id="ARBA00003861"/>
    </source>
</evidence>
<keyword evidence="13" id="KW-1185">Reference proteome</keyword>
<dbReference type="EMBL" id="JAXQNO010000004">
    <property type="protein sequence ID" value="KAK4799820.1"/>
    <property type="molecule type" value="Genomic_DNA"/>
</dbReference>
<dbReference type="Pfam" id="PF25598">
    <property type="entry name" value="ARM_PUB"/>
    <property type="match status" value="1"/>
</dbReference>
<keyword evidence="10" id="KW-0812">Transmembrane</keyword>
<dbReference type="Pfam" id="PF25240">
    <property type="entry name" value="PUB2_N"/>
    <property type="match status" value="1"/>
</dbReference>
<gene>
    <name evidence="12" type="ORF">SAY86_025185</name>
</gene>
<dbReference type="SMART" id="SM00185">
    <property type="entry name" value="ARM"/>
    <property type="match status" value="6"/>
</dbReference>
<keyword evidence="10" id="KW-1133">Transmembrane helix</keyword>
<dbReference type="Gene3D" id="1.25.10.10">
    <property type="entry name" value="Leucine-rich Repeat Variant"/>
    <property type="match status" value="1"/>
</dbReference>
<evidence type="ECO:0000256" key="8">
    <source>
        <dbReference type="PROSITE-ProRule" id="PRU00259"/>
    </source>
</evidence>
<feature type="region of interest" description="Disordered" evidence="9">
    <location>
        <begin position="1123"/>
        <end position="1292"/>
    </location>
</feature>
<feature type="repeat" description="ARM" evidence="8">
    <location>
        <begin position="1424"/>
        <end position="1466"/>
    </location>
</feature>
<protein>
    <recommendedName>
        <fullName evidence="4">RING-type E3 ubiquitin transferase</fullName>
        <ecNumber evidence="4">2.3.2.27</ecNumber>
    </recommendedName>
</protein>
<comment type="caution">
    <text evidence="12">The sequence shown here is derived from an EMBL/GenBank/DDBJ whole genome shotgun (WGS) entry which is preliminary data.</text>
</comment>
<comment type="function">
    <text evidence="2">Functions as an E3 ubiquitin ligase.</text>
</comment>
<feature type="region of interest" description="Disordered" evidence="9">
    <location>
        <begin position="1"/>
        <end position="22"/>
    </location>
</feature>
<dbReference type="SMART" id="SM00504">
    <property type="entry name" value="Ubox"/>
    <property type="match status" value="1"/>
</dbReference>
<dbReference type="Pfam" id="PF07899">
    <property type="entry name" value="Frigida"/>
    <property type="match status" value="1"/>
</dbReference>
<accession>A0AAN7REV8</accession>
<name>A0AAN7REV8_TRANT</name>
<feature type="repeat" description="ARM" evidence="8">
    <location>
        <begin position="1342"/>
        <end position="1384"/>
    </location>
</feature>
<feature type="region of interest" description="Disordered" evidence="9">
    <location>
        <begin position="616"/>
        <end position="668"/>
    </location>
</feature>
<feature type="compositionally biased region" description="Basic and acidic residues" evidence="9">
    <location>
        <begin position="7"/>
        <end position="22"/>
    </location>
</feature>
<reference evidence="12 13" key="1">
    <citation type="journal article" date="2023" name="Hortic Res">
        <title>Pangenome of water caltrop reveals structural variations and asymmetric subgenome divergence after allopolyploidization.</title>
        <authorList>
            <person name="Zhang X."/>
            <person name="Chen Y."/>
            <person name="Wang L."/>
            <person name="Yuan Y."/>
            <person name="Fang M."/>
            <person name="Shi L."/>
            <person name="Lu R."/>
            <person name="Comes H.P."/>
            <person name="Ma Y."/>
            <person name="Chen Y."/>
            <person name="Huang G."/>
            <person name="Zhou Y."/>
            <person name="Zheng Z."/>
            <person name="Qiu Y."/>
        </authorList>
    </citation>
    <scope>NUCLEOTIDE SEQUENCE [LARGE SCALE GENOMIC DNA]</scope>
    <source>
        <strain evidence="12">F231</strain>
    </source>
</reference>
<evidence type="ECO:0000256" key="5">
    <source>
        <dbReference type="ARBA" id="ARBA00022679"/>
    </source>
</evidence>
<evidence type="ECO:0000259" key="11">
    <source>
        <dbReference type="PROSITE" id="PS51698"/>
    </source>
</evidence>
<evidence type="ECO:0000313" key="13">
    <source>
        <dbReference type="Proteomes" id="UP001346149"/>
    </source>
</evidence>
<proteinExistence type="predicted"/>
<comment type="catalytic activity">
    <reaction evidence="1">
        <text>S-ubiquitinyl-[E2 ubiquitin-conjugating enzyme]-L-cysteine + [acceptor protein]-L-lysine = [E2 ubiquitin-conjugating enzyme]-L-cysteine + N(6)-ubiquitinyl-[acceptor protein]-L-lysine.</text>
        <dbReference type="EC" id="2.3.2.27"/>
    </reaction>
</comment>
<feature type="transmembrane region" description="Helical" evidence="10">
    <location>
        <begin position="60"/>
        <end position="82"/>
    </location>
</feature>
<dbReference type="CDD" id="cd16664">
    <property type="entry name" value="RING-Ubox_PUB"/>
    <property type="match status" value="1"/>
</dbReference>
<feature type="region of interest" description="Disordered" evidence="9">
    <location>
        <begin position="95"/>
        <end position="128"/>
    </location>
</feature>
<dbReference type="PANTHER" id="PTHR23315">
    <property type="entry name" value="U BOX DOMAIN-CONTAINING"/>
    <property type="match status" value="1"/>
</dbReference>
<sequence>MNSQGTKQREGKRSEEKRREEEVGMCSIFDALPRFQQSDLTTSSEDLTGWCTAFAYIARLVAYFAVLALIVLIMLVILKYLAERDDDQSPVERFRHFRSPPLTPTETTPLRPAKAAPTTTYRSCEEGEGPTGRILSIHSGRTATGAPACPSVEVRSGIQRFSSDAEGEVMENSTALSLLERLSKAFIELQAQRDASSGDKVQWKEVEEHFRMLDAMFKEKFIELEAKEKELEQKEVKTSLLITERKAAVVAKEQEMLDRVQELKDVAVAAITAVASISASKQQANSVPVDDENRYKENKVRSSLRSETSWNYSEDFPSGTMENSRDVINIVKPRPELLQFCQQMDAAGLLHFTLENDKTINDISAELSVALESAVEPACLVLELLEGFSFPDETYQSEYAGTKDAHVGMCKFHNIFLDAFSAFMARADASHILNAETKKQAKEIACEWILNLKGAEEAANGNNFFGTEVLLKLLATFRVASEFDKDELCKIVLAAAHHWQTPEICRSLGLTEKMPDIIQQLISNGRQVEAVRFVHAFQLTERFPPVPLLKTFLKDLRRSSQGKGSTAGASSSPQIDINARELAALRAVIGCVKEFNLEASYTLDPLHKRLEQLENMRPDKKRGAGRADGDPSKNHFHPSKKSKPKGGSWSTKFRGPQIGGPGYWKGQPGFAPRMPYTKRHPGSVPPYQMPVQSLHAQQGLDQRAYYHLRGATAVPSTSYNSAGAINYGEGGEGEESSGQRTFMENNDEPSSVINNALSVISEKVAEPAIIINRMDLLDHLKKNRESGVMEISSLKALAESISMYFQLSSHLSINSEPALKYYKQGEEMLKLVKLVLDAIFGSEVACDEVLNKAFEELLHSIKDLIDSFESWQPLLSKVYFVNHNEQLLSQIQSSGLYIFQLLMSSDKPLPDELSPVSIEHCEEKLKHVAPDHSSSLIKEAVQDQLEGVEPSPEILAKVAVSLSLKSNQEILIEAVALEKLKEKAEQAEKPDEVEDIDQLITLVTCMHECLIMIKQSQSSSPVPIPADFCCPLSLELMTDPVIVASGQTYERVFIRKWLDLGLTVCPKTRQTLGHTNLIPNYTVKALIANWCESNNVKLPDPLKAMSSNQPLPLLAHADSSKLLGNHTMSPESVRAMGSPVKVVPRESNPPLHTRSPSDSTLPRMVGNGQTIKIGRSSLDSSTNLEDTTDLDGQTSISPPRKESSNADGNLSQGASSDMNGSDSLASNHLRGYSSDPSREMKPEAASNLSTPRREAEFPSRLTETRPQNHTFWMRPSEGFVPRITPSSATEARPDLSGIETQVRKLVEDLQSGSTETQQEATAELRLLAKHNMDNRIVIANCGAINLLVGLLYCTDMKIQENAVTALLNLSINDNNKVAIANAEAIDPLIHVLKTGSPEAKENSAATLFSLSVIEDNKMKIGRSGAIGPLVDLLGNGTPRGKRDAATALFNLSIFHENKARIVKEGAVKHLVDLMDPAAGMVDKAVAVLANLATIPEGRTAIGQVGGIPVLVEVVELGSARGKENAAAALLHLCTSSSRHCSMVLQEGAVPPLVALSQSGTPRAKEKAQALLSYFRNQRHGNTGRG</sequence>
<dbReference type="PROSITE" id="PS50176">
    <property type="entry name" value="ARM_REPEAT"/>
    <property type="match status" value="3"/>
</dbReference>
<dbReference type="InterPro" id="IPR011989">
    <property type="entry name" value="ARM-like"/>
</dbReference>
<organism evidence="12 13">
    <name type="scientific">Trapa natans</name>
    <name type="common">Water chestnut</name>
    <dbReference type="NCBI Taxonomy" id="22666"/>
    <lineage>
        <taxon>Eukaryota</taxon>
        <taxon>Viridiplantae</taxon>
        <taxon>Streptophyta</taxon>
        <taxon>Embryophyta</taxon>
        <taxon>Tracheophyta</taxon>
        <taxon>Spermatophyta</taxon>
        <taxon>Magnoliopsida</taxon>
        <taxon>eudicotyledons</taxon>
        <taxon>Gunneridae</taxon>
        <taxon>Pentapetalae</taxon>
        <taxon>rosids</taxon>
        <taxon>malvids</taxon>
        <taxon>Myrtales</taxon>
        <taxon>Lythraceae</taxon>
        <taxon>Trapa</taxon>
    </lineage>
</organism>
<dbReference type="InterPro" id="IPR013083">
    <property type="entry name" value="Znf_RING/FYVE/PHD"/>
</dbReference>
<dbReference type="InterPro" id="IPR057314">
    <property type="entry name" value="PUB2-4-like_N"/>
</dbReference>
<dbReference type="InterPro" id="IPR045210">
    <property type="entry name" value="RING-Ubox_PUB"/>
</dbReference>
<dbReference type="InterPro" id="IPR012474">
    <property type="entry name" value="Frigida"/>
</dbReference>
<feature type="repeat" description="ARM" evidence="8">
    <location>
        <begin position="1465"/>
        <end position="1506"/>
    </location>
</feature>
<feature type="compositionally biased region" description="Basic residues" evidence="9">
    <location>
        <begin position="634"/>
        <end position="644"/>
    </location>
</feature>
<feature type="compositionally biased region" description="Polar residues" evidence="9">
    <location>
        <begin position="1205"/>
        <end position="1226"/>
    </location>
</feature>
<keyword evidence="7" id="KW-0833">Ubl conjugation pathway</keyword>
<dbReference type="GO" id="GO:0016567">
    <property type="term" value="P:protein ubiquitination"/>
    <property type="evidence" value="ECO:0007669"/>
    <property type="project" value="InterPro"/>
</dbReference>
<evidence type="ECO:0000313" key="12">
    <source>
        <dbReference type="EMBL" id="KAK4799820.1"/>
    </source>
</evidence>
<evidence type="ECO:0000256" key="4">
    <source>
        <dbReference type="ARBA" id="ARBA00012483"/>
    </source>
</evidence>
<dbReference type="Proteomes" id="UP001346149">
    <property type="component" value="Unassembled WGS sequence"/>
</dbReference>
<dbReference type="FunFam" id="3.30.40.10:FF:000218">
    <property type="entry name" value="RING-type E3 ubiquitin transferase"/>
    <property type="match status" value="1"/>
</dbReference>
<keyword evidence="6" id="KW-0677">Repeat</keyword>
<keyword evidence="10" id="KW-0472">Membrane</keyword>
<dbReference type="InterPro" id="IPR000225">
    <property type="entry name" value="Armadillo"/>
</dbReference>
<keyword evidence="5" id="KW-0808">Transferase</keyword>
<dbReference type="InterPro" id="IPR003613">
    <property type="entry name" value="Ubox_domain"/>
</dbReference>
<dbReference type="EC" id="2.3.2.27" evidence="4"/>
<dbReference type="FunFam" id="1.25.10.10:FF:000082">
    <property type="entry name" value="RING-type E3 ubiquitin transferase"/>
    <property type="match status" value="1"/>
</dbReference>
<comment type="pathway">
    <text evidence="3">Protein modification; protein ubiquitination.</text>
</comment>
<evidence type="ECO:0000256" key="1">
    <source>
        <dbReference type="ARBA" id="ARBA00000900"/>
    </source>
</evidence>
<evidence type="ECO:0000256" key="7">
    <source>
        <dbReference type="ARBA" id="ARBA00022786"/>
    </source>
</evidence>